<keyword evidence="2" id="KW-1185">Reference proteome</keyword>
<dbReference type="Proteomes" id="UP001220530">
    <property type="component" value="Chromosome"/>
</dbReference>
<sequence>MIRLNATATQTGTTTGFNANARLANGSDIAVAGTLAPVDGGYRLGLDRAELEQGALAARLAAPTVLSVAGSTVSLDAVKLNVGAGSVTASGTAGEALDIGLDINALPLVIANAVMPELGLAGTLSGNATISGLSSAPQVTFTADANGINAAAIGDYGIAPLHASVSGSYADNVVTLAALRADGTGGCRYRAPAPYP</sequence>
<protein>
    <submittedName>
        <fullName evidence="1">Uncharacterized protein</fullName>
    </submittedName>
</protein>
<name>A0ABY7YSJ8_9HYPH</name>
<dbReference type="RefSeq" id="WP_282220551.1">
    <property type="nucleotide sequence ID" value="NZ_CP118246.1"/>
</dbReference>
<dbReference type="EMBL" id="CP118246">
    <property type="protein sequence ID" value="WDR04167.1"/>
    <property type="molecule type" value="Genomic_DNA"/>
</dbReference>
<evidence type="ECO:0000313" key="2">
    <source>
        <dbReference type="Proteomes" id="UP001220530"/>
    </source>
</evidence>
<reference evidence="1 2" key="1">
    <citation type="submission" date="2023-02" db="EMBL/GenBank/DDBJ databases">
        <title>Devosia algicola sp. nov., isolated from the phycosphere of marine algae.</title>
        <authorList>
            <person name="Kim J.M."/>
            <person name="Lee J.K."/>
            <person name="Choi B.J."/>
            <person name="Bayburt H."/>
            <person name="Jeon C.O."/>
        </authorList>
    </citation>
    <scope>NUCLEOTIDE SEQUENCE [LARGE SCALE GENOMIC DNA]</scope>
    <source>
        <strain evidence="1 2">G20-9</strain>
    </source>
</reference>
<gene>
    <name evidence="1" type="ORF">PSQ19_09325</name>
</gene>
<accession>A0ABY7YSJ8</accession>
<proteinExistence type="predicted"/>
<evidence type="ECO:0000313" key="1">
    <source>
        <dbReference type="EMBL" id="WDR04167.1"/>
    </source>
</evidence>
<organism evidence="1 2">
    <name type="scientific">Devosia algicola</name>
    <dbReference type="NCBI Taxonomy" id="3026418"/>
    <lineage>
        <taxon>Bacteria</taxon>
        <taxon>Pseudomonadati</taxon>
        <taxon>Pseudomonadota</taxon>
        <taxon>Alphaproteobacteria</taxon>
        <taxon>Hyphomicrobiales</taxon>
        <taxon>Devosiaceae</taxon>
        <taxon>Devosia</taxon>
    </lineage>
</organism>